<evidence type="ECO:0000256" key="1">
    <source>
        <dbReference type="SAM" id="MobiDB-lite"/>
    </source>
</evidence>
<organism evidence="2 3">
    <name type="scientific">Thermocatellispora tengchongensis</name>
    <dbReference type="NCBI Taxonomy" id="1073253"/>
    <lineage>
        <taxon>Bacteria</taxon>
        <taxon>Bacillati</taxon>
        <taxon>Actinomycetota</taxon>
        <taxon>Actinomycetes</taxon>
        <taxon>Streptosporangiales</taxon>
        <taxon>Streptosporangiaceae</taxon>
        <taxon>Thermocatellispora</taxon>
    </lineage>
</organism>
<feature type="compositionally biased region" description="Low complexity" evidence="1">
    <location>
        <begin position="162"/>
        <end position="173"/>
    </location>
</feature>
<gene>
    <name evidence="2" type="ORF">HNP84_004204</name>
</gene>
<proteinExistence type="predicted"/>
<feature type="compositionally biased region" description="Low complexity" evidence="1">
    <location>
        <begin position="223"/>
        <end position="238"/>
    </location>
</feature>
<name>A0A840P548_9ACTN</name>
<dbReference type="EMBL" id="JACHGN010000008">
    <property type="protein sequence ID" value="MBB5134472.1"/>
    <property type="molecule type" value="Genomic_DNA"/>
</dbReference>
<evidence type="ECO:0000313" key="3">
    <source>
        <dbReference type="Proteomes" id="UP000578449"/>
    </source>
</evidence>
<reference evidence="2 3" key="1">
    <citation type="submission" date="2020-08" db="EMBL/GenBank/DDBJ databases">
        <title>Genomic Encyclopedia of Type Strains, Phase IV (KMG-IV): sequencing the most valuable type-strain genomes for metagenomic binning, comparative biology and taxonomic classification.</title>
        <authorList>
            <person name="Goeker M."/>
        </authorList>
    </citation>
    <scope>NUCLEOTIDE SEQUENCE [LARGE SCALE GENOMIC DNA]</scope>
    <source>
        <strain evidence="2 3">DSM 45615</strain>
    </source>
</reference>
<feature type="compositionally biased region" description="Basic and acidic residues" evidence="1">
    <location>
        <begin position="191"/>
        <end position="201"/>
    </location>
</feature>
<evidence type="ECO:0000313" key="2">
    <source>
        <dbReference type="EMBL" id="MBB5134472.1"/>
    </source>
</evidence>
<sequence>MKPTGLRSSPNHAPGGRPPSPTAAVPGGGRGWHNGWARTPGGGRPLPPQPGPTPPHRARPTHGDTAGTRRPRQDSRCVSGREGVCPFRRRRRRRREDSAFPHVPASASSRPETHPSPHPLPLTTREAAGVTPSHHGYTPRLRRRAGVRSVGADVHPPTTNTGPRLRLPAARGGRANRGGRVRPLRSRARGHTSDCLRREASVRSPGACPPSGEGAGRLAGFSTRPHPAWRPTRRPATPSHHPRGTWCRALPPPVCGHASGYQRQRASVRTVWALAHPASGKIHRCLTPRVGAGTRRAKGGLL</sequence>
<dbReference type="Proteomes" id="UP000578449">
    <property type="component" value="Unassembled WGS sequence"/>
</dbReference>
<dbReference type="AlphaFoldDB" id="A0A840P548"/>
<feature type="compositionally biased region" description="Basic residues" evidence="1">
    <location>
        <begin position="177"/>
        <end position="190"/>
    </location>
</feature>
<protein>
    <submittedName>
        <fullName evidence="2">Uncharacterized protein</fullName>
    </submittedName>
</protein>
<feature type="compositionally biased region" description="Polar residues" evidence="1">
    <location>
        <begin position="1"/>
        <end position="11"/>
    </location>
</feature>
<comment type="caution">
    <text evidence="2">The sequence shown here is derived from an EMBL/GenBank/DDBJ whole genome shotgun (WGS) entry which is preliminary data.</text>
</comment>
<feature type="region of interest" description="Disordered" evidence="1">
    <location>
        <begin position="1"/>
        <end position="244"/>
    </location>
</feature>
<keyword evidence="3" id="KW-1185">Reference proteome</keyword>
<accession>A0A840P548</accession>
<feature type="compositionally biased region" description="Pro residues" evidence="1">
    <location>
        <begin position="45"/>
        <end position="55"/>
    </location>
</feature>